<dbReference type="Proteomes" id="UP000223071">
    <property type="component" value="Unassembled WGS sequence"/>
</dbReference>
<name>A0A2A9HFN3_TEPT2</name>
<reference evidence="5 6" key="1">
    <citation type="submission" date="2017-09" db="EMBL/GenBank/DDBJ databases">
        <title>Sequencing the genomes of two abundant thermophiles in Great Basin hot springs: Thermocrinis jamiesonii and novel Chloroflexi Thermoflexus hugenholtzii.</title>
        <authorList>
            <person name="Hedlund B."/>
        </authorList>
    </citation>
    <scope>NUCLEOTIDE SEQUENCE [LARGE SCALE GENOMIC DNA]</scope>
    <source>
        <strain evidence="5 6">G233</strain>
    </source>
</reference>
<dbReference type="InterPro" id="IPR000192">
    <property type="entry name" value="Aminotrans_V_dom"/>
</dbReference>
<dbReference type="GO" id="GO:0005737">
    <property type="term" value="C:cytoplasm"/>
    <property type="evidence" value="ECO:0007669"/>
    <property type="project" value="InterPro"/>
</dbReference>
<protein>
    <submittedName>
        <fullName evidence="5">Kynureninase</fullName>
    </submittedName>
</protein>
<dbReference type="GO" id="GO:0019441">
    <property type="term" value="P:L-tryptophan catabolic process to kynurenine"/>
    <property type="evidence" value="ECO:0007669"/>
    <property type="project" value="TreeGrafter"/>
</dbReference>
<dbReference type="Pfam" id="PF00266">
    <property type="entry name" value="Aminotran_5"/>
    <property type="match status" value="1"/>
</dbReference>
<dbReference type="SUPFAM" id="SSF53383">
    <property type="entry name" value="PLP-dependent transferases"/>
    <property type="match status" value="1"/>
</dbReference>
<sequence>MLAGMPDLLSWRSRFPVLARKTYLINNSLGAMPDSVPGALAEYTRLWAEEGVVAWDTWLPQVATVASILEDIIRAPRGSMTMCQNVTNALAEILSCLEYEPPRNRLIACAGEFPTVEYLLDGQRAYGAEVVRIGSDPLTFPAEQLIEAIDHRTLLVVVSHVLFRTAELVDVRPIVERAHEYGAMVVLDAYQSMGSVPFDVVELGVDFLVGGSVKWLCGGPGAGYLYVRPDLVDRLEPRMAGWFSHARPFGFEPPPIVYAPGIGRFTGGTPNMPAYYQAREGYRIIRDVGVEAIREKARHQTSLLIEGALARGFIVRTPLEFERRGNHVTVDLPHAEQVKDELIRRGFVVDYRPGAGIRIAPHFYNTDDECRAIIDEMSAICSELGIQV</sequence>
<keyword evidence="3" id="KW-0663">Pyridoxal phosphate</keyword>
<feature type="domain" description="Aminotransferase class V" evidence="4">
    <location>
        <begin position="118"/>
        <end position="345"/>
    </location>
</feature>
<evidence type="ECO:0000313" key="6">
    <source>
        <dbReference type="Proteomes" id="UP000223071"/>
    </source>
</evidence>
<dbReference type="GO" id="GO:0043420">
    <property type="term" value="P:anthranilate metabolic process"/>
    <property type="evidence" value="ECO:0007669"/>
    <property type="project" value="TreeGrafter"/>
</dbReference>
<organism evidence="5 6">
    <name type="scientific">Tepidiforma thermophila (strain KCTC 52669 / CGMCC 1.13589 / G233)</name>
    <dbReference type="NCBI Taxonomy" id="2761530"/>
    <lineage>
        <taxon>Bacteria</taxon>
        <taxon>Bacillati</taxon>
        <taxon>Chloroflexota</taxon>
        <taxon>Tepidiformia</taxon>
        <taxon>Tepidiformales</taxon>
        <taxon>Tepidiformaceae</taxon>
        <taxon>Tepidiforma</taxon>
    </lineage>
</organism>
<dbReference type="InterPro" id="IPR015422">
    <property type="entry name" value="PyrdxlP-dep_Trfase_small"/>
</dbReference>
<dbReference type="PANTHER" id="PTHR14084:SF0">
    <property type="entry name" value="KYNURENINASE"/>
    <property type="match status" value="1"/>
</dbReference>
<keyword evidence="1" id="KW-0662">Pyridine nucleotide biosynthesis</keyword>
<dbReference type="InterPro" id="IPR015421">
    <property type="entry name" value="PyrdxlP-dep_Trfase_major"/>
</dbReference>
<accession>A0A2A9HFN3</accession>
<evidence type="ECO:0000256" key="1">
    <source>
        <dbReference type="ARBA" id="ARBA00022642"/>
    </source>
</evidence>
<dbReference type="Gene3D" id="3.90.1150.10">
    <property type="entry name" value="Aspartate Aminotransferase, domain 1"/>
    <property type="match status" value="1"/>
</dbReference>
<dbReference type="PANTHER" id="PTHR14084">
    <property type="entry name" value="KYNURENINASE"/>
    <property type="match status" value="1"/>
</dbReference>
<gene>
    <name evidence="5" type="ORF">A9A59_1835</name>
</gene>
<dbReference type="GO" id="GO:0009435">
    <property type="term" value="P:NAD+ biosynthetic process"/>
    <property type="evidence" value="ECO:0007669"/>
    <property type="project" value="InterPro"/>
</dbReference>
<dbReference type="InterPro" id="IPR010111">
    <property type="entry name" value="Kynureninase"/>
</dbReference>
<evidence type="ECO:0000313" key="5">
    <source>
        <dbReference type="EMBL" id="PFG74598.1"/>
    </source>
</evidence>
<dbReference type="Gene3D" id="3.40.640.10">
    <property type="entry name" value="Type I PLP-dependent aspartate aminotransferase-like (Major domain)"/>
    <property type="match status" value="1"/>
</dbReference>
<dbReference type="GO" id="GO:0030170">
    <property type="term" value="F:pyridoxal phosphate binding"/>
    <property type="evidence" value="ECO:0007669"/>
    <property type="project" value="InterPro"/>
</dbReference>
<dbReference type="InterPro" id="IPR015424">
    <property type="entry name" value="PyrdxlP-dep_Trfase"/>
</dbReference>
<evidence type="ECO:0000256" key="2">
    <source>
        <dbReference type="ARBA" id="ARBA00022801"/>
    </source>
</evidence>
<comment type="caution">
    <text evidence="5">The sequence shown here is derived from an EMBL/GenBank/DDBJ whole genome shotgun (WGS) entry which is preliminary data.</text>
</comment>
<keyword evidence="2" id="KW-0378">Hydrolase</keyword>
<evidence type="ECO:0000256" key="3">
    <source>
        <dbReference type="ARBA" id="ARBA00022898"/>
    </source>
</evidence>
<dbReference type="EMBL" id="PDJQ01000001">
    <property type="protein sequence ID" value="PFG74598.1"/>
    <property type="molecule type" value="Genomic_DNA"/>
</dbReference>
<dbReference type="GO" id="GO:0030429">
    <property type="term" value="F:kynureninase activity"/>
    <property type="evidence" value="ECO:0007669"/>
    <property type="project" value="InterPro"/>
</dbReference>
<keyword evidence="6" id="KW-1185">Reference proteome</keyword>
<evidence type="ECO:0000259" key="4">
    <source>
        <dbReference type="Pfam" id="PF00266"/>
    </source>
</evidence>
<dbReference type="AlphaFoldDB" id="A0A2A9HFN3"/>
<proteinExistence type="predicted"/>